<comment type="caution">
    <text evidence="1">The sequence shown here is derived from an EMBL/GenBank/DDBJ whole genome shotgun (WGS) entry which is preliminary data.</text>
</comment>
<name>A0A7C9NRQ8_9BACT</name>
<proteinExistence type="predicted"/>
<accession>A0A7C9NRQ8</accession>
<dbReference type="EMBL" id="QWKH01000001">
    <property type="protein sequence ID" value="NBI33469.1"/>
    <property type="molecule type" value="Genomic_DNA"/>
</dbReference>
<gene>
    <name evidence="1" type="ORF">D1639_00145</name>
</gene>
<reference evidence="1" key="1">
    <citation type="submission" date="2018-08" db="EMBL/GenBank/DDBJ databases">
        <title>Murine metabolic-syndrome-specific gut microbial biobank.</title>
        <authorList>
            <person name="Liu C."/>
        </authorList>
    </citation>
    <scope>NUCLEOTIDE SEQUENCE [LARGE SCALE GENOMIC DNA]</scope>
    <source>
        <strain evidence="1">Z82</strain>
    </source>
</reference>
<protein>
    <recommendedName>
        <fullName evidence="2">Ribbon-helix-helix protein, CopG family</fullName>
    </recommendedName>
</protein>
<dbReference type="AlphaFoldDB" id="A0A7C9NRQ8"/>
<organism evidence="1">
    <name type="scientific">Muribaculaceae bacterium Z82</name>
    <dbReference type="NCBI Taxonomy" id="2304548"/>
    <lineage>
        <taxon>Bacteria</taxon>
        <taxon>Pseudomonadati</taxon>
        <taxon>Bacteroidota</taxon>
        <taxon>Bacteroidia</taxon>
        <taxon>Bacteroidales</taxon>
        <taxon>Muribaculaceae</taxon>
    </lineage>
</organism>
<sequence>MAGCAETRLPVTMRLPRREVELVSEYAQEAGVTRTEAFLHFLRLGLQVDDSSERLASIEQSVEEILRCVAVGKPASVGFAAAKAADGGGLEEGEEIRL</sequence>
<evidence type="ECO:0008006" key="2">
    <source>
        <dbReference type="Google" id="ProtNLM"/>
    </source>
</evidence>
<evidence type="ECO:0000313" key="1">
    <source>
        <dbReference type="EMBL" id="NBI33469.1"/>
    </source>
</evidence>